<name>A0AAQ3WPF4_PASNO</name>
<evidence type="ECO:0000313" key="2">
    <source>
        <dbReference type="Proteomes" id="UP001341281"/>
    </source>
</evidence>
<reference evidence="1 2" key="1">
    <citation type="submission" date="2024-02" db="EMBL/GenBank/DDBJ databases">
        <title>High-quality chromosome-scale genome assembly of Pensacola bahiagrass (Paspalum notatum Flugge var. saurae).</title>
        <authorList>
            <person name="Vega J.M."/>
            <person name="Podio M."/>
            <person name="Orjuela J."/>
            <person name="Siena L.A."/>
            <person name="Pessino S.C."/>
            <person name="Combes M.C."/>
            <person name="Mariac C."/>
            <person name="Albertini E."/>
            <person name="Pupilli F."/>
            <person name="Ortiz J.P.A."/>
            <person name="Leblanc O."/>
        </authorList>
    </citation>
    <scope>NUCLEOTIDE SEQUENCE [LARGE SCALE GENOMIC DNA]</scope>
    <source>
        <strain evidence="1">R1</strain>
        <tissue evidence="1">Leaf</tissue>
    </source>
</reference>
<evidence type="ECO:0000313" key="1">
    <source>
        <dbReference type="EMBL" id="WVZ68601.1"/>
    </source>
</evidence>
<dbReference type="AlphaFoldDB" id="A0AAQ3WPF4"/>
<gene>
    <name evidence="1" type="ORF">U9M48_017524</name>
</gene>
<accession>A0AAQ3WPF4</accession>
<protein>
    <submittedName>
        <fullName evidence="1">Uncharacterized protein</fullName>
    </submittedName>
</protein>
<dbReference type="EMBL" id="CP144748">
    <property type="protein sequence ID" value="WVZ68601.1"/>
    <property type="molecule type" value="Genomic_DNA"/>
</dbReference>
<organism evidence="1 2">
    <name type="scientific">Paspalum notatum var. saurae</name>
    <dbReference type="NCBI Taxonomy" id="547442"/>
    <lineage>
        <taxon>Eukaryota</taxon>
        <taxon>Viridiplantae</taxon>
        <taxon>Streptophyta</taxon>
        <taxon>Embryophyta</taxon>
        <taxon>Tracheophyta</taxon>
        <taxon>Spermatophyta</taxon>
        <taxon>Magnoliopsida</taxon>
        <taxon>Liliopsida</taxon>
        <taxon>Poales</taxon>
        <taxon>Poaceae</taxon>
        <taxon>PACMAD clade</taxon>
        <taxon>Panicoideae</taxon>
        <taxon>Andropogonodae</taxon>
        <taxon>Paspaleae</taxon>
        <taxon>Paspalinae</taxon>
        <taxon>Paspalum</taxon>
    </lineage>
</organism>
<dbReference type="Proteomes" id="UP001341281">
    <property type="component" value="Chromosome 04"/>
</dbReference>
<keyword evidence="2" id="KW-1185">Reference proteome</keyword>
<proteinExistence type="predicted"/>
<feature type="non-terminal residue" evidence="1">
    <location>
        <position position="80"/>
    </location>
</feature>
<sequence length="80" mass="8318">STTAGRRGKTTGGVVGRGRVSRRVVDESGDVAAAAAISGLCGPLREIPPLEGDVCAASLVPPRLHQLPERVALFLSRQQE</sequence>